<dbReference type="EMBL" id="QTTN01000012">
    <property type="protein sequence ID" value="REE85287.1"/>
    <property type="molecule type" value="Genomic_DNA"/>
</dbReference>
<dbReference type="Gene3D" id="1.10.10.60">
    <property type="entry name" value="Homeodomain-like"/>
    <property type="match status" value="2"/>
</dbReference>
<keyword evidence="6" id="KW-1185">Reference proteome</keyword>
<dbReference type="GO" id="GO:0003700">
    <property type="term" value="F:DNA-binding transcription factor activity"/>
    <property type="evidence" value="ECO:0007669"/>
    <property type="project" value="InterPro"/>
</dbReference>
<evidence type="ECO:0000313" key="6">
    <source>
        <dbReference type="Proteomes" id="UP000256304"/>
    </source>
</evidence>
<dbReference type="InterPro" id="IPR018062">
    <property type="entry name" value="HTH_AraC-typ_CS"/>
</dbReference>
<dbReference type="InterPro" id="IPR003313">
    <property type="entry name" value="AraC-bd"/>
</dbReference>
<dbReference type="PANTHER" id="PTHR43280">
    <property type="entry name" value="ARAC-FAMILY TRANSCRIPTIONAL REGULATOR"/>
    <property type="match status" value="1"/>
</dbReference>
<dbReference type="GO" id="GO:0043565">
    <property type="term" value="F:sequence-specific DNA binding"/>
    <property type="evidence" value="ECO:0007669"/>
    <property type="project" value="InterPro"/>
</dbReference>
<dbReference type="Proteomes" id="UP000256304">
    <property type="component" value="Unassembled WGS sequence"/>
</dbReference>
<dbReference type="AlphaFoldDB" id="A0A3D9S9X2"/>
<dbReference type="SUPFAM" id="SSF51215">
    <property type="entry name" value="Regulatory protein AraC"/>
    <property type="match status" value="1"/>
</dbReference>
<evidence type="ECO:0000259" key="4">
    <source>
        <dbReference type="PROSITE" id="PS01124"/>
    </source>
</evidence>
<dbReference type="PROSITE" id="PS01124">
    <property type="entry name" value="HTH_ARAC_FAMILY_2"/>
    <property type="match status" value="1"/>
</dbReference>
<dbReference type="SUPFAM" id="SSF46689">
    <property type="entry name" value="Homeodomain-like"/>
    <property type="match status" value="2"/>
</dbReference>
<keyword evidence="1" id="KW-0805">Transcription regulation</keyword>
<keyword evidence="2 5" id="KW-0238">DNA-binding</keyword>
<dbReference type="Pfam" id="PF12833">
    <property type="entry name" value="HTH_18"/>
    <property type="match status" value="1"/>
</dbReference>
<dbReference type="Gene3D" id="2.60.120.10">
    <property type="entry name" value="Jelly Rolls"/>
    <property type="match status" value="1"/>
</dbReference>
<organism evidence="5 6">
    <name type="scientific">Paenibacillus taihuensis</name>
    <dbReference type="NCBI Taxonomy" id="1156355"/>
    <lineage>
        <taxon>Bacteria</taxon>
        <taxon>Bacillati</taxon>
        <taxon>Bacillota</taxon>
        <taxon>Bacilli</taxon>
        <taxon>Bacillales</taxon>
        <taxon>Paenibacillaceae</taxon>
        <taxon>Paenibacillus</taxon>
    </lineage>
</organism>
<reference evidence="5 6" key="1">
    <citation type="submission" date="2018-08" db="EMBL/GenBank/DDBJ databases">
        <title>Genomic Encyclopedia of Type Strains, Phase III (KMG-III): the genomes of soil and plant-associated and newly described type strains.</title>
        <authorList>
            <person name="Whitman W."/>
        </authorList>
    </citation>
    <scope>NUCLEOTIDE SEQUENCE [LARGE SCALE GENOMIC DNA]</scope>
    <source>
        <strain evidence="5 6">CGMCC 1.10966</strain>
    </source>
</reference>
<proteinExistence type="predicted"/>
<dbReference type="PANTHER" id="PTHR43280:SF28">
    <property type="entry name" value="HTH-TYPE TRANSCRIPTIONAL ACTIVATOR RHAS"/>
    <property type="match status" value="1"/>
</dbReference>
<accession>A0A3D9S9X2</accession>
<keyword evidence="3" id="KW-0804">Transcription</keyword>
<dbReference type="InterPro" id="IPR037923">
    <property type="entry name" value="HTH-like"/>
</dbReference>
<comment type="caution">
    <text evidence="5">The sequence shown here is derived from an EMBL/GenBank/DDBJ whole genome shotgun (WGS) entry which is preliminary data.</text>
</comment>
<evidence type="ECO:0000256" key="2">
    <source>
        <dbReference type="ARBA" id="ARBA00023125"/>
    </source>
</evidence>
<evidence type="ECO:0000313" key="5">
    <source>
        <dbReference type="EMBL" id="REE85287.1"/>
    </source>
</evidence>
<dbReference type="InterPro" id="IPR014710">
    <property type="entry name" value="RmlC-like_jellyroll"/>
</dbReference>
<dbReference type="SMART" id="SM00342">
    <property type="entry name" value="HTH_ARAC"/>
    <property type="match status" value="1"/>
</dbReference>
<name>A0A3D9S9X2_9BACL</name>
<dbReference type="InterPro" id="IPR009057">
    <property type="entry name" value="Homeodomain-like_sf"/>
</dbReference>
<dbReference type="RefSeq" id="WP_245995975.1">
    <property type="nucleotide sequence ID" value="NZ_QTTN01000012.1"/>
</dbReference>
<evidence type="ECO:0000256" key="3">
    <source>
        <dbReference type="ARBA" id="ARBA00023163"/>
    </source>
</evidence>
<protein>
    <submittedName>
        <fullName evidence="5">AraC-like DNA-binding protein</fullName>
    </submittedName>
</protein>
<dbReference type="InterPro" id="IPR018060">
    <property type="entry name" value="HTH_AraC"/>
</dbReference>
<sequence>MRLIADEPLSYGDEEGDFFIQQVHRTKPFERENHFHRTYEIYYQMSGQRYHFIDDRSYTIEAGDLVFVSKHVVHNSAPFGPLEHERIVINFSDAFLGEGHPLHHPALFGLFEGNARLLRLGAQEQQFIGELLGKMVKETVECRLGFETYLRVLLTELLLFAARQPVMQEERDGSSELQSAVAAGSPLQHKISEVVQHINEHYDTKLVLADLAKRFFMSPYYLSRSFKVITGFTLVEYIHLTRVREAQRLLRETELKVIAIAELTGFENTGHFDRIFKKVSGMTPLGFRKSGRQG</sequence>
<feature type="domain" description="HTH araC/xylS-type" evidence="4">
    <location>
        <begin position="192"/>
        <end position="290"/>
    </location>
</feature>
<dbReference type="Pfam" id="PF02311">
    <property type="entry name" value="AraC_binding"/>
    <property type="match status" value="1"/>
</dbReference>
<dbReference type="PROSITE" id="PS00041">
    <property type="entry name" value="HTH_ARAC_FAMILY_1"/>
    <property type="match status" value="1"/>
</dbReference>
<gene>
    <name evidence="5" type="ORF">A8990_11216</name>
</gene>
<evidence type="ECO:0000256" key="1">
    <source>
        <dbReference type="ARBA" id="ARBA00023015"/>
    </source>
</evidence>